<dbReference type="InterPro" id="IPR057947">
    <property type="entry name" value="TPR_XPO7/RBP17"/>
</dbReference>
<evidence type="ECO:0000256" key="6">
    <source>
        <dbReference type="ARBA" id="ARBA00022927"/>
    </source>
</evidence>
<evidence type="ECO:0000256" key="3">
    <source>
        <dbReference type="ARBA" id="ARBA00009466"/>
    </source>
</evidence>
<comment type="subcellular location">
    <subcellularLocation>
        <location evidence="2">Cytoplasm</location>
    </subcellularLocation>
    <subcellularLocation>
        <location evidence="1">Nucleus</location>
    </subcellularLocation>
</comment>
<evidence type="ECO:0000256" key="5">
    <source>
        <dbReference type="ARBA" id="ARBA00022490"/>
    </source>
</evidence>
<dbReference type="InterPro" id="IPR044189">
    <property type="entry name" value="XPO4/7-like"/>
</dbReference>
<gene>
    <name evidence="11" type="primary">LOC101854285</name>
</gene>
<proteinExistence type="inferred from homology"/>
<organism evidence="10 11">
    <name type="scientific">Aplysia californica</name>
    <name type="common">California sea hare</name>
    <dbReference type="NCBI Taxonomy" id="6500"/>
    <lineage>
        <taxon>Eukaryota</taxon>
        <taxon>Metazoa</taxon>
        <taxon>Spiralia</taxon>
        <taxon>Lophotrochozoa</taxon>
        <taxon>Mollusca</taxon>
        <taxon>Gastropoda</taxon>
        <taxon>Heterobranchia</taxon>
        <taxon>Euthyneura</taxon>
        <taxon>Tectipleura</taxon>
        <taxon>Aplysiida</taxon>
        <taxon>Aplysioidea</taxon>
        <taxon>Aplysiidae</taxon>
        <taxon>Aplysia</taxon>
    </lineage>
</organism>
<dbReference type="InterPro" id="IPR011989">
    <property type="entry name" value="ARM-like"/>
</dbReference>
<keyword evidence="5" id="KW-0963">Cytoplasm</keyword>
<sequence length="1133" mass="128603">MAEHSVMTELERASQVFMAPPDVVTREQRQGAQDLILNFRKTRMPYSLCQYILENSRNDYTLFQAASTIKEAIIRDWSLMEPDAIESLRSFLLRYITNHITLQSYVREQILQTVAVILKRATLDKKGKSCDGLFEDVTALISSGNITMQLVACSMLTSLLNEYSYTNRTSCVGLTWEFHIKCKRAFEQSDLKRVFMFSLQVLNEIEAQPDPLSREATAFLNRILSIAEQVLSWEFTPRTVRMHNSAFNSNPNSSLKPPESWRDVMLEKSTLSLFFRIHQKARFNSDMAHHSMQCLIQLASLNGIIFTKETQPQYLAQFCEGLLHMLSNIELQEYENFGTACIFKHLVLMFPVQHFNSLTAVLFKSFINTLTSLTCSIGRLAAQEESLHKDDTIYMESYEKLLESWMCLIRDTSSLPPGTLVSPATEIFNSYMQCHLAAPEGIRNTGGDNSEEDIDETDEDDRFKFSDQLCCIGSLGRIIPNHSVPLLSRILEDRVSQFSGHLQRLQQQRDMVSSHETTVDISCLHALHEDLHWIVLVIGNFLADSADGETPTIPASVMKYSIDQAKSVDINTTLKMMSSPGQKLEPAEESSVDGIMRLITAVFRLCEVENRAVEAKLSEFLSPQVGSTVMWFLERWSDAYLLHDEMDYTEMSLALATAFGADTDGVRWTMNFVLQKIFTTLSVWGSEPALVSDTLELLIDMAEQSSRSVYLSQSEVLWSLARLEMNQEPPVATLSPEARRQFMKAMVLAGCGIKDSSQEEQYWKLLLQSNHERFLHLVESPDFKAGKEGCRQQFLYLLESLIGVATATQNSITKEMFQFMGPMLAHVVTAIDIHHNYDDIVTTSFELFSEVVAKMLTFLNTADSQTLYKLCLSAIQMFAKHNTGRQCVSAEDEQETKFKDIILIMEMLANLMTKDILDFSKVEGQVNGDHAVDGADVVIYGLELIVPLMSAEMLKFPVLCSSYFRLISFLADIHSDKFCQLPQQLFNSIMASIELGFSCCGVDVSRMLFESILVTASHSFQNSQTTQHLQPTLAHFLKLIFRMLLLDNFDLSLQEIGSTTLFCLICCNQELYKNLVNELIQMQPEEYQSRLLQAFNELTPPTLPLSISRQNKITFRSSFDSFLVNVKGFLCVR</sequence>
<dbReference type="RefSeq" id="XP_005108222.1">
    <property type="nucleotide sequence ID" value="XM_005108165.3"/>
</dbReference>
<evidence type="ECO:0000256" key="8">
    <source>
        <dbReference type="ARBA" id="ARBA00040444"/>
    </source>
</evidence>
<keyword evidence="10" id="KW-1185">Reference proteome</keyword>
<dbReference type="Pfam" id="PF25795">
    <property type="entry name" value="TPR_XPO7"/>
    <property type="match status" value="1"/>
</dbReference>
<dbReference type="PANTHER" id="PTHR12596:SF1">
    <property type="entry name" value="EXPORTIN-4"/>
    <property type="match status" value="1"/>
</dbReference>
<keyword evidence="6" id="KW-0653">Protein transport</keyword>
<feature type="domain" description="Importin N-terminal" evidence="9">
    <location>
        <begin position="32"/>
        <end position="98"/>
    </location>
</feature>
<evidence type="ECO:0000256" key="4">
    <source>
        <dbReference type="ARBA" id="ARBA00022448"/>
    </source>
</evidence>
<protein>
    <recommendedName>
        <fullName evidence="8">Exportin-4</fullName>
    </recommendedName>
</protein>
<name>A0ABM0K403_APLCA</name>
<dbReference type="SUPFAM" id="SSF48371">
    <property type="entry name" value="ARM repeat"/>
    <property type="match status" value="1"/>
</dbReference>
<evidence type="ECO:0000256" key="2">
    <source>
        <dbReference type="ARBA" id="ARBA00004496"/>
    </source>
</evidence>
<comment type="similarity">
    <text evidence="3">Belongs to the exportin family.</text>
</comment>
<dbReference type="Gene3D" id="1.25.10.10">
    <property type="entry name" value="Leucine-rich Repeat Variant"/>
    <property type="match status" value="2"/>
</dbReference>
<keyword evidence="7" id="KW-0539">Nucleus</keyword>
<evidence type="ECO:0000256" key="1">
    <source>
        <dbReference type="ARBA" id="ARBA00004123"/>
    </source>
</evidence>
<dbReference type="GeneID" id="101854285"/>
<evidence type="ECO:0000313" key="10">
    <source>
        <dbReference type="Proteomes" id="UP000694888"/>
    </source>
</evidence>
<dbReference type="Proteomes" id="UP000694888">
    <property type="component" value="Unplaced"/>
</dbReference>
<evidence type="ECO:0000259" key="9">
    <source>
        <dbReference type="PROSITE" id="PS50166"/>
    </source>
</evidence>
<dbReference type="PANTHER" id="PTHR12596">
    <property type="entry name" value="EXPORTIN 4,7-RELATED"/>
    <property type="match status" value="1"/>
</dbReference>
<dbReference type="InterPro" id="IPR001494">
    <property type="entry name" value="Importin-beta_N"/>
</dbReference>
<dbReference type="InterPro" id="IPR016024">
    <property type="entry name" value="ARM-type_fold"/>
</dbReference>
<reference evidence="11" key="1">
    <citation type="submission" date="2025-08" db="UniProtKB">
        <authorList>
            <consortium name="RefSeq"/>
        </authorList>
    </citation>
    <scope>IDENTIFICATION</scope>
</reference>
<accession>A0ABM0K403</accession>
<keyword evidence="4" id="KW-0813">Transport</keyword>
<evidence type="ECO:0000313" key="11">
    <source>
        <dbReference type="RefSeq" id="XP_005108222.1"/>
    </source>
</evidence>
<evidence type="ECO:0000256" key="7">
    <source>
        <dbReference type="ARBA" id="ARBA00023242"/>
    </source>
</evidence>
<dbReference type="Pfam" id="PF03810">
    <property type="entry name" value="IBN_N"/>
    <property type="match status" value="1"/>
</dbReference>
<dbReference type="PROSITE" id="PS50166">
    <property type="entry name" value="IMPORTIN_B_NT"/>
    <property type="match status" value="1"/>
</dbReference>